<dbReference type="Proteomes" id="UP000509548">
    <property type="component" value="Chromosome 2"/>
</dbReference>
<accession>A0A9Q6S4G1</accession>
<sequence length="61" mass="6807">MVEIEMDILDVARQAGMTVVLEARIGRQEYHSVHGSLAALQSFAERVRASTMEEAHAVEHE</sequence>
<protein>
    <submittedName>
        <fullName evidence="1">Uncharacterized protein</fullName>
    </submittedName>
</protein>
<gene>
    <name evidence="1" type="ORF">A9O66_17150</name>
</gene>
<dbReference type="AlphaFoldDB" id="A0A9Q6S4G1"/>
<proteinExistence type="predicted"/>
<organism evidence="1 2">
    <name type="scientific">Paraburkholderia caribensis</name>
    <dbReference type="NCBI Taxonomy" id="75105"/>
    <lineage>
        <taxon>Bacteria</taxon>
        <taxon>Pseudomonadati</taxon>
        <taxon>Pseudomonadota</taxon>
        <taxon>Betaproteobacteria</taxon>
        <taxon>Burkholderiales</taxon>
        <taxon>Burkholderiaceae</taxon>
        <taxon>Paraburkholderia</taxon>
    </lineage>
</organism>
<dbReference type="EMBL" id="CP015959">
    <property type="protein sequence ID" value="QLB64241.1"/>
    <property type="molecule type" value="Genomic_DNA"/>
</dbReference>
<reference evidence="1 2" key="1">
    <citation type="journal article" date="2014" name="Genome Announc.">
        <title>Draft Genome Sequence of the Haloacid-Degrading Burkholderia caribensis Strain MBA4.</title>
        <authorList>
            <person name="Pan Y."/>
            <person name="Kong K.F."/>
            <person name="Tsang J.S."/>
        </authorList>
    </citation>
    <scope>NUCLEOTIDE SEQUENCE [LARGE SCALE GENOMIC DNA]</scope>
    <source>
        <strain evidence="1 2">852011</strain>
    </source>
</reference>
<evidence type="ECO:0000313" key="2">
    <source>
        <dbReference type="Proteomes" id="UP000509548"/>
    </source>
</evidence>
<evidence type="ECO:0000313" key="1">
    <source>
        <dbReference type="EMBL" id="QLB64241.1"/>
    </source>
</evidence>
<name>A0A9Q6S4G1_9BURK</name>